<evidence type="ECO:0000313" key="2">
    <source>
        <dbReference type="EMBL" id="KAL0821626.1"/>
    </source>
</evidence>
<sequence>MDDAAAARREARRKRILENSQNRLQLISGKNSDETPRESSNKSPIPQSYEATIPAESSVSSDYSLLNGILGSLESEVEAIEPLLSRHDVVAAGDGEVVNNPPSLISSSPPEEPQKSLRKVLLTNKYDIVLLSLLLQCIHIVASVPFENTYFFLPLIIYSVTKIAWFAEQSNSNIANALLLLNGYSQSRLYSMLEVIQWTGIISQDVCIYLFTTICVQSLLTILRDSFVT</sequence>
<accession>A0ABD0STC5</accession>
<gene>
    <name evidence="2" type="ORF">ABMA28_005070</name>
</gene>
<organism evidence="2 3">
    <name type="scientific">Loxostege sticticalis</name>
    <name type="common">Beet webworm moth</name>
    <dbReference type="NCBI Taxonomy" id="481309"/>
    <lineage>
        <taxon>Eukaryota</taxon>
        <taxon>Metazoa</taxon>
        <taxon>Ecdysozoa</taxon>
        <taxon>Arthropoda</taxon>
        <taxon>Hexapoda</taxon>
        <taxon>Insecta</taxon>
        <taxon>Pterygota</taxon>
        <taxon>Neoptera</taxon>
        <taxon>Endopterygota</taxon>
        <taxon>Lepidoptera</taxon>
        <taxon>Glossata</taxon>
        <taxon>Ditrysia</taxon>
        <taxon>Pyraloidea</taxon>
        <taxon>Crambidae</taxon>
        <taxon>Pyraustinae</taxon>
        <taxon>Loxostege</taxon>
    </lineage>
</organism>
<dbReference type="Proteomes" id="UP001549921">
    <property type="component" value="Unassembled WGS sequence"/>
</dbReference>
<comment type="caution">
    <text evidence="2">The sequence shown here is derived from an EMBL/GenBank/DDBJ whole genome shotgun (WGS) entry which is preliminary data.</text>
</comment>
<name>A0ABD0STC5_LOXSC</name>
<feature type="compositionally biased region" description="Polar residues" evidence="1">
    <location>
        <begin position="18"/>
        <end position="30"/>
    </location>
</feature>
<reference evidence="2 3" key="1">
    <citation type="submission" date="2024-06" db="EMBL/GenBank/DDBJ databases">
        <title>A chromosome-level genome assembly of beet webworm, Loxostege sticticalis.</title>
        <authorList>
            <person name="Zhang Y."/>
        </authorList>
    </citation>
    <scope>NUCLEOTIDE SEQUENCE [LARGE SCALE GENOMIC DNA]</scope>
    <source>
        <strain evidence="2">AQ028</strain>
        <tissue evidence="2">Male pupae</tissue>
    </source>
</reference>
<evidence type="ECO:0000256" key="1">
    <source>
        <dbReference type="SAM" id="MobiDB-lite"/>
    </source>
</evidence>
<protein>
    <submittedName>
        <fullName evidence="2">Uncharacterized protein</fullName>
    </submittedName>
</protein>
<feature type="compositionally biased region" description="Basic and acidic residues" evidence="1">
    <location>
        <begin position="31"/>
        <end position="40"/>
    </location>
</feature>
<dbReference type="EMBL" id="JBEDNZ010000017">
    <property type="protein sequence ID" value="KAL0821626.1"/>
    <property type="molecule type" value="Genomic_DNA"/>
</dbReference>
<feature type="region of interest" description="Disordered" evidence="1">
    <location>
        <begin position="1"/>
        <end position="49"/>
    </location>
</feature>
<proteinExistence type="predicted"/>
<dbReference type="AlphaFoldDB" id="A0ABD0STC5"/>
<evidence type="ECO:0000313" key="3">
    <source>
        <dbReference type="Proteomes" id="UP001549921"/>
    </source>
</evidence>